<dbReference type="InterPro" id="IPR013830">
    <property type="entry name" value="SGNH_hydro"/>
</dbReference>
<dbReference type="SUPFAM" id="SSF52266">
    <property type="entry name" value="SGNH hydrolase"/>
    <property type="match status" value="1"/>
</dbReference>
<dbReference type="GO" id="GO:0004622">
    <property type="term" value="F:phosphatidylcholine lysophospholipase activity"/>
    <property type="evidence" value="ECO:0007669"/>
    <property type="project" value="TreeGrafter"/>
</dbReference>
<evidence type="ECO:0000259" key="1">
    <source>
        <dbReference type="Pfam" id="PF13472"/>
    </source>
</evidence>
<comment type="caution">
    <text evidence="2">The sequence shown here is derived from an EMBL/GenBank/DDBJ whole genome shotgun (WGS) entry which is preliminary data.</text>
</comment>
<gene>
    <name evidence="2" type="ORF">MA20_43125</name>
</gene>
<dbReference type="AlphaFoldDB" id="A0A0A3XKE5"/>
<accession>A0A0A3XKE5</accession>
<sequence>MFFLGAQRAIASAGGSEYPPPGSTPGSYAANNAAIAYTDCVAPTFVNGWARFRRPIDDAGSDYQYAMPGARQRFRSTAPSVTAKLRWNGLITRTDARNLIGHVFVDGVFNRDFQTPAAINAVTEGALVLNMGTSADRLYEIILPYADGVEFGEIQIDPAYAVTAAAARTGPLMVCLGDSITQPFLATDVRRGWPFLLAQARGYRCINMGYGGRVAVPGDGTIVANLNPDLITVMLGTNEFLSQIDPATYKANLKALLMNIHAVKPTVPVCVSAPISTTATRTIPYSSYEAVAGQCITELGYSQLIGVDKATLITNTATQLGPDGIHPNDAGNAQMKTGWNAAIPAIP</sequence>
<dbReference type="PANTHER" id="PTHR30383:SF5">
    <property type="entry name" value="SGNH HYDROLASE-TYPE ESTERASE DOMAIN-CONTAINING PROTEIN"/>
    <property type="match status" value="1"/>
</dbReference>
<name>A0A0A3XKE5_BRAJP</name>
<dbReference type="InterPro" id="IPR036514">
    <property type="entry name" value="SGNH_hydro_sf"/>
</dbReference>
<dbReference type="InterPro" id="IPR051532">
    <property type="entry name" value="Ester_Hydrolysis_Enzymes"/>
</dbReference>
<protein>
    <recommendedName>
        <fullName evidence="1">SGNH hydrolase-type esterase domain-containing protein</fullName>
    </recommendedName>
</protein>
<reference evidence="2 3" key="1">
    <citation type="submission" date="2014-09" db="EMBL/GenBank/DDBJ databases">
        <title>Draft genome of Bradyrhizobium japonicum Is-34.</title>
        <authorList>
            <person name="Tsurumaru H."/>
            <person name="Yamakawa T."/>
            <person name="Hashimoto S."/>
            <person name="Okizaki K."/>
            <person name="Kanesaki Y."/>
            <person name="Yoshikawa H."/>
            <person name="Yajima S."/>
        </authorList>
    </citation>
    <scope>NUCLEOTIDE SEQUENCE [LARGE SCALE GENOMIC DNA]</scope>
    <source>
        <strain evidence="2 3">Is-34</strain>
    </source>
</reference>
<proteinExistence type="predicted"/>
<dbReference type="Pfam" id="PF13472">
    <property type="entry name" value="Lipase_GDSL_2"/>
    <property type="match status" value="1"/>
</dbReference>
<dbReference type="EMBL" id="JRPN01000042">
    <property type="protein sequence ID" value="KGT73739.1"/>
    <property type="molecule type" value="Genomic_DNA"/>
</dbReference>
<dbReference type="RefSeq" id="WP_038952731.1">
    <property type="nucleotide sequence ID" value="NZ_JALJZA010000001.1"/>
</dbReference>
<feature type="domain" description="SGNH hydrolase-type esterase" evidence="1">
    <location>
        <begin position="175"/>
        <end position="333"/>
    </location>
</feature>
<dbReference type="PANTHER" id="PTHR30383">
    <property type="entry name" value="THIOESTERASE 1/PROTEASE 1/LYSOPHOSPHOLIPASE L1"/>
    <property type="match status" value="1"/>
</dbReference>
<dbReference type="Gene3D" id="3.40.50.1110">
    <property type="entry name" value="SGNH hydrolase"/>
    <property type="match status" value="1"/>
</dbReference>
<evidence type="ECO:0000313" key="2">
    <source>
        <dbReference type="EMBL" id="KGT73739.1"/>
    </source>
</evidence>
<organism evidence="2 3">
    <name type="scientific">Bradyrhizobium japonicum</name>
    <dbReference type="NCBI Taxonomy" id="375"/>
    <lineage>
        <taxon>Bacteria</taxon>
        <taxon>Pseudomonadati</taxon>
        <taxon>Pseudomonadota</taxon>
        <taxon>Alphaproteobacteria</taxon>
        <taxon>Hyphomicrobiales</taxon>
        <taxon>Nitrobacteraceae</taxon>
        <taxon>Bradyrhizobium</taxon>
    </lineage>
</organism>
<evidence type="ECO:0000313" key="3">
    <source>
        <dbReference type="Proteomes" id="UP000030377"/>
    </source>
</evidence>
<dbReference type="CDD" id="cd00229">
    <property type="entry name" value="SGNH_hydrolase"/>
    <property type="match status" value="1"/>
</dbReference>
<dbReference type="Proteomes" id="UP000030377">
    <property type="component" value="Unassembled WGS sequence"/>
</dbReference>